<organism evidence="2 3">
    <name type="scientific">Anaerocolumna cellulosilytica</name>
    <dbReference type="NCBI Taxonomy" id="433286"/>
    <lineage>
        <taxon>Bacteria</taxon>
        <taxon>Bacillati</taxon>
        <taxon>Bacillota</taxon>
        <taxon>Clostridia</taxon>
        <taxon>Lachnospirales</taxon>
        <taxon>Lachnospiraceae</taxon>
        <taxon>Anaerocolumna</taxon>
    </lineage>
</organism>
<reference evidence="2 3" key="1">
    <citation type="journal article" date="2016" name="Int. J. Syst. Evol. Microbiol.">
        <title>Descriptions of Anaerotaenia torta gen. nov., sp. nov. and Anaerocolumna cellulosilytica gen. nov., sp. nov. isolated from a methanogenic reactor of cattle waste.</title>
        <authorList>
            <person name="Uek A."/>
            <person name="Ohtaki Y."/>
            <person name="Kaku N."/>
            <person name="Ueki K."/>
        </authorList>
    </citation>
    <scope>NUCLEOTIDE SEQUENCE [LARGE SCALE GENOMIC DNA]</scope>
    <source>
        <strain evidence="2 3">SN021</strain>
    </source>
</reference>
<accession>A0A6S6R753</accession>
<dbReference type="KEGG" id="acel:acsn021_24100"/>
<dbReference type="Proteomes" id="UP000515561">
    <property type="component" value="Chromosome"/>
</dbReference>
<protein>
    <submittedName>
        <fullName evidence="2">FAD-dependent oxidoreductase</fullName>
    </submittedName>
</protein>
<dbReference type="InterPro" id="IPR036188">
    <property type="entry name" value="FAD/NAD-bd_sf"/>
</dbReference>
<gene>
    <name evidence="2" type="ORF">acsn021_24100</name>
</gene>
<dbReference type="EMBL" id="AP023367">
    <property type="protein sequence ID" value="BCJ94841.1"/>
    <property type="molecule type" value="Genomic_DNA"/>
</dbReference>
<dbReference type="PANTHER" id="PTHR13847:SF287">
    <property type="entry name" value="FAD-DEPENDENT OXIDOREDUCTASE DOMAIN-CONTAINING PROTEIN 1"/>
    <property type="match status" value="1"/>
</dbReference>
<evidence type="ECO:0000313" key="2">
    <source>
        <dbReference type="EMBL" id="BCJ94841.1"/>
    </source>
</evidence>
<dbReference type="InterPro" id="IPR006076">
    <property type="entry name" value="FAD-dep_OxRdtase"/>
</dbReference>
<dbReference type="PANTHER" id="PTHR13847">
    <property type="entry name" value="SARCOSINE DEHYDROGENASE-RELATED"/>
    <property type="match status" value="1"/>
</dbReference>
<dbReference type="RefSeq" id="WP_184089005.1">
    <property type="nucleotide sequence ID" value="NZ_AP023367.1"/>
</dbReference>
<keyword evidence="1" id="KW-0560">Oxidoreductase</keyword>
<proteinExistence type="predicted"/>
<keyword evidence="3" id="KW-1185">Reference proteome</keyword>
<dbReference type="GO" id="GO:0005737">
    <property type="term" value="C:cytoplasm"/>
    <property type="evidence" value="ECO:0007669"/>
    <property type="project" value="TreeGrafter"/>
</dbReference>
<dbReference type="Gene3D" id="3.50.50.60">
    <property type="entry name" value="FAD/NAD(P)-binding domain"/>
    <property type="match status" value="1"/>
</dbReference>
<dbReference type="GO" id="GO:0016491">
    <property type="term" value="F:oxidoreductase activity"/>
    <property type="evidence" value="ECO:0007669"/>
    <property type="project" value="UniProtKB-KW"/>
</dbReference>
<evidence type="ECO:0000313" key="3">
    <source>
        <dbReference type="Proteomes" id="UP000515561"/>
    </source>
</evidence>
<dbReference type="SUPFAM" id="SSF51905">
    <property type="entry name" value="FAD/NAD(P)-binding domain"/>
    <property type="match status" value="1"/>
</dbReference>
<dbReference type="AlphaFoldDB" id="A0A6S6R753"/>
<dbReference type="Gene3D" id="3.30.9.10">
    <property type="entry name" value="D-Amino Acid Oxidase, subunit A, domain 2"/>
    <property type="match status" value="1"/>
</dbReference>
<evidence type="ECO:0000256" key="1">
    <source>
        <dbReference type="ARBA" id="ARBA00023002"/>
    </source>
</evidence>
<dbReference type="Pfam" id="PF01266">
    <property type="entry name" value="DAO"/>
    <property type="match status" value="1"/>
</dbReference>
<sequence>MIPNKAEVVIIGGGSMGICTAYYLAEKGCTNIIVIENQKELGGHTTSRCAGAYRHQFSTPVNIELSKWSIAEFQRFKECFGYNYEMDSCGYMFLLSEDDNIESFKESVEIQNKMGIKTEWLTEKSIRQMIPMVSTEGIVASTYYPKDGLLDPSSVVNAYISEARNMGVEFFAGVNVIGIDTEHEKVSGIITSEGKISTRTVVIAAGPWSAQIGKMVNIDIPITPVPQQLTYISDIPWDTKDFPVTIFVNEGLGLHKEGKGLLTGLTKAAPEKTEYDFNKLSVDDDWELINCEKVINRVPSLENSLIQSSWIGFYETTPDSHPILGKIPDVEGLYCSAGFNGHGFMHSPVCGHLISEEILHGKSVTLDIDTLRIDRFRKHKTNKSEKFKI</sequence>
<name>A0A6S6R753_9FIRM</name>